<sequence>MNNWFKQNGIHLGIIAIFIGICIFYFTPAFNGKSLGQSDVIGAQSTQKEINDYKEKGTTILWTNQIFGGMPAFQIWAPYPNNITTWIVKGVSNSFPNPVNAALLMMLGSYLLFNVLRLKPWLAAAGAIAFAFSSYHIILLQAGHANQVLAIAFFAPILAGIILTLRGKYLLGASLTAFFLAMEIRVNHIQMTYYLMIALIIFICIELYHAFKGKTLAAFGKAMAYLSASLLLALLVNASSLWSTYEYGKESYRGKSNLTKNTKEPTDGLDKNYAYDYSQGVAECFTFLVPNAYGGPSGLQALDIPASKVNKYLLDRGVPEEQSVGFVQQLGQYGLQTYWGNKPGTSGPVYLGAVVCFLFVFGLIIVRSRMKWWIAGTVVLIMFLSFGKNLPFLSDLFFHYFPLYNKFRTVDSILAIACLLVPILALLAVQEAIENPDKKYVFKQLKLAGYITGGIALILIVYPELFLNFRGDSFQQLTGTLSEIFKQVPTFAQQSAEMASGLASALVSDRAALARADAIRALIFIAITFGMIWAFIEARINLTVFSVVLLALVLIDLWQIDKRYLNEGSFQDKLTADEVFKPREVDNFIARDTDPNFRVFDATQPIKSDMLSPFFHKSIGGYSAARLKRYEELMDNQLLQGNQNVLDMLNAKYIISPDEKNGTANMRANNTACGHAWFVNKVLYVDNADQEMEAISSFTPRIEAMVDKQYKPLIGDNNFGGDPNATIALESYNPDHLVYKSGSTTEQVAVFSEIFYDKGWTMKIDGKEAPYFRVNYLLRAAKIPVGNHTIQFDFHPTSYYAGEKVSLAGSILLVLALGGAAYTGIKRKEKVAKV</sequence>
<dbReference type="InterPro" id="IPR018580">
    <property type="entry name" value="Uncharacterised_YfhO"/>
</dbReference>
<feature type="transmembrane region" description="Helical" evidence="1">
    <location>
        <begin position="223"/>
        <end position="245"/>
    </location>
</feature>
<dbReference type="Pfam" id="PF09586">
    <property type="entry name" value="YfhO"/>
    <property type="match status" value="1"/>
</dbReference>
<dbReference type="PANTHER" id="PTHR38454">
    <property type="entry name" value="INTEGRAL MEMBRANE PROTEIN-RELATED"/>
    <property type="match status" value="1"/>
</dbReference>
<accession>A0A929PYX3</accession>
<gene>
    <name evidence="2" type="ORF">IRJ16_18025</name>
</gene>
<dbReference type="EMBL" id="JADFFL010000008">
    <property type="protein sequence ID" value="MBE9663787.1"/>
    <property type="molecule type" value="Genomic_DNA"/>
</dbReference>
<name>A0A929PYX3_9SPHI</name>
<feature type="transmembrane region" description="Helical" evidence="1">
    <location>
        <begin position="192"/>
        <end position="211"/>
    </location>
</feature>
<comment type="caution">
    <text evidence="2">The sequence shown here is derived from an EMBL/GenBank/DDBJ whole genome shotgun (WGS) entry which is preliminary data.</text>
</comment>
<keyword evidence="1" id="KW-0472">Membrane</keyword>
<keyword evidence="1" id="KW-1133">Transmembrane helix</keyword>
<proteinExistence type="predicted"/>
<dbReference type="RefSeq" id="WP_194113038.1">
    <property type="nucleotide sequence ID" value="NZ_JADFFL010000008.1"/>
</dbReference>
<feature type="transmembrane region" description="Helical" evidence="1">
    <location>
        <begin position="120"/>
        <end position="138"/>
    </location>
</feature>
<feature type="transmembrane region" description="Helical" evidence="1">
    <location>
        <begin position="12"/>
        <end position="30"/>
    </location>
</feature>
<feature type="transmembrane region" description="Helical" evidence="1">
    <location>
        <begin position="518"/>
        <end position="535"/>
    </location>
</feature>
<keyword evidence="1" id="KW-0812">Transmembrane</keyword>
<dbReference type="AlphaFoldDB" id="A0A929PYX3"/>
<feature type="transmembrane region" description="Helical" evidence="1">
    <location>
        <begin position="95"/>
        <end position="113"/>
    </location>
</feature>
<feature type="transmembrane region" description="Helical" evidence="1">
    <location>
        <begin position="144"/>
        <end position="162"/>
    </location>
</feature>
<feature type="transmembrane region" description="Helical" evidence="1">
    <location>
        <begin position="349"/>
        <end position="366"/>
    </location>
</feature>
<reference evidence="2" key="1">
    <citation type="submission" date="2020-10" db="EMBL/GenBank/DDBJ databases">
        <title>Mucilaginibacter mali sp. nov., isolated from rhizosphere soil of apple orchard.</title>
        <authorList>
            <person name="Lee J.-S."/>
            <person name="Kim H.S."/>
            <person name="Kim J.-S."/>
        </authorList>
    </citation>
    <scope>NUCLEOTIDE SEQUENCE</scope>
    <source>
        <strain evidence="2">KCTC 22746</strain>
    </source>
</reference>
<evidence type="ECO:0000256" key="1">
    <source>
        <dbReference type="SAM" id="Phobius"/>
    </source>
</evidence>
<dbReference type="Proteomes" id="UP000622475">
    <property type="component" value="Unassembled WGS sequence"/>
</dbReference>
<evidence type="ECO:0000313" key="3">
    <source>
        <dbReference type="Proteomes" id="UP000622475"/>
    </source>
</evidence>
<dbReference type="PANTHER" id="PTHR38454:SF1">
    <property type="entry name" value="INTEGRAL MEMBRANE PROTEIN"/>
    <property type="match status" value="1"/>
</dbReference>
<keyword evidence="3" id="KW-1185">Reference proteome</keyword>
<feature type="transmembrane region" description="Helical" evidence="1">
    <location>
        <begin position="373"/>
        <end position="393"/>
    </location>
</feature>
<protein>
    <submittedName>
        <fullName evidence="2">YfhO family protein</fullName>
    </submittedName>
</protein>
<organism evidence="2 3">
    <name type="scientific">Mucilaginibacter myungsuensis</name>
    <dbReference type="NCBI Taxonomy" id="649104"/>
    <lineage>
        <taxon>Bacteria</taxon>
        <taxon>Pseudomonadati</taxon>
        <taxon>Bacteroidota</taxon>
        <taxon>Sphingobacteriia</taxon>
        <taxon>Sphingobacteriales</taxon>
        <taxon>Sphingobacteriaceae</taxon>
        <taxon>Mucilaginibacter</taxon>
    </lineage>
</organism>
<feature type="transmembrane region" description="Helical" evidence="1">
    <location>
        <begin position="413"/>
        <end position="433"/>
    </location>
</feature>
<feature type="transmembrane region" description="Helical" evidence="1">
    <location>
        <begin position="445"/>
        <end position="462"/>
    </location>
</feature>
<feature type="transmembrane region" description="Helical" evidence="1">
    <location>
        <begin position="542"/>
        <end position="560"/>
    </location>
</feature>
<evidence type="ECO:0000313" key="2">
    <source>
        <dbReference type="EMBL" id="MBE9663787.1"/>
    </source>
</evidence>